<dbReference type="Gene3D" id="3.40.50.2000">
    <property type="entry name" value="Glycogen Phosphorylase B"/>
    <property type="match status" value="2"/>
</dbReference>
<organism evidence="13 14">
    <name type="scientific">Pseudidiomarina taiwanensis</name>
    <dbReference type="NCBI Taxonomy" id="337250"/>
    <lineage>
        <taxon>Bacteria</taxon>
        <taxon>Pseudomonadati</taxon>
        <taxon>Pseudomonadota</taxon>
        <taxon>Gammaproteobacteria</taxon>
        <taxon>Alteromonadales</taxon>
        <taxon>Idiomarinaceae</taxon>
        <taxon>Pseudidiomarina</taxon>
    </lineage>
</organism>
<evidence type="ECO:0000256" key="5">
    <source>
        <dbReference type="ARBA" id="ARBA00022960"/>
    </source>
</evidence>
<feature type="binding site" evidence="10">
    <location>
        <position position="246"/>
    </location>
    <ligand>
        <name>UDP-N-acetyl-alpha-D-glucosamine</name>
        <dbReference type="ChEBI" id="CHEBI:57705"/>
    </ligand>
</feature>
<keyword evidence="8 10" id="KW-0131">Cell cycle</keyword>
<evidence type="ECO:0000256" key="2">
    <source>
        <dbReference type="ARBA" id="ARBA00022618"/>
    </source>
</evidence>
<dbReference type="NCBIfam" id="TIGR01133">
    <property type="entry name" value="murG"/>
    <property type="match status" value="1"/>
</dbReference>
<dbReference type="PANTHER" id="PTHR21015">
    <property type="entry name" value="UDP-N-ACETYLGLUCOSAMINE--N-ACETYLMURAMYL-(PENTAPEPTIDE) PYROPHOSPHORYL-UNDECAPRENOL N-ACETYLGLUCOSAMINE TRANSFERASE 1"/>
    <property type="match status" value="1"/>
</dbReference>
<feature type="binding site" evidence="10">
    <location>
        <begin position="11"/>
        <end position="13"/>
    </location>
    <ligand>
        <name>UDP-N-acetyl-alpha-D-glucosamine</name>
        <dbReference type="ChEBI" id="CHEBI:57705"/>
    </ligand>
</feature>
<dbReference type="GO" id="GO:0071555">
    <property type="term" value="P:cell wall organization"/>
    <property type="evidence" value="ECO:0007669"/>
    <property type="project" value="UniProtKB-KW"/>
</dbReference>
<dbReference type="EMBL" id="PIQG01000002">
    <property type="protein sequence ID" value="RUO78529.1"/>
    <property type="molecule type" value="Genomic_DNA"/>
</dbReference>
<protein>
    <recommendedName>
        <fullName evidence="10">UDP-N-acetylglucosamine--N-acetylmuramyl-(pentapeptide) pyrophosphoryl-undecaprenol N-acetylglucosamine transferase</fullName>
        <ecNumber evidence="10">2.4.1.227</ecNumber>
    </recommendedName>
    <alternativeName>
        <fullName evidence="10">Undecaprenyl-PP-MurNAc-pentapeptide-UDPGlcNAc GlcNAc transferase</fullName>
    </alternativeName>
</protein>
<accession>A0A432ZKR0</accession>
<feature type="domain" description="Glycosyl transferase family 28 C-terminal" evidence="12">
    <location>
        <begin position="183"/>
        <end position="349"/>
    </location>
</feature>
<feature type="binding site" evidence="10">
    <location>
        <position position="163"/>
    </location>
    <ligand>
        <name>UDP-N-acetyl-alpha-D-glucosamine</name>
        <dbReference type="ChEBI" id="CHEBI:57705"/>
    </ligand>
</feature>
<dbReference type="CDD" id="cd03785">
    <property type="entry name" value="GT28_MurG"/>
    <property type="match status" value="1"/>
</dbReference>
<name>A0A432ZKR0_9GAMM</name>
<dbReference type="OrthoDB" id="9808936at2"/>
<keyword evidence="1 10" id="KW-1003">Cell membrane</keyword>
<dbReference type="UniPathway" id="UPA00219"/>
<dbReference type="InterPro" id="IPR004276">
    <property type="entry name" value="GlycoTrans_28_N"/>
</dbReference>
<keyword evidence="4 10" id="KW-0808">Transferase</keyword>
<dbReference type="PANTHER" id="PTHR21015:SF22">
    <property type="entry name" value="GLYCOSYLTRANSFERASE"/>
    <property type="match status" value="1"/>
</dbReference>
<comment type="pathway">
    <text evidence="10">Cell wall biogenesis; peptidoglycan biosynthesis.</text>
</comment>
<evidence type="ECO:0000256" key="3">
    <source>
        <dbReference type="ARBA" id="ARBA00022676"/>
    </source>
</evidence>
<keyword evidence="14" id="KW-1185">Reference proteome</keyword>
<evidence type="ECO:0000256" key="9">
    <source>
        <dbReference type="ARBA" id="ARBA00023316"/>
    </source>
</evidence>
<evidence type="ECO:0000256" key="7">
    <source>
        <dbReference type="ARBA" id="ARBA00023136"/>
    </source>
</evidence>
<keyword evidence="7 10" id="KW-0472">Membrane</keyword>
<feature type="binding site" evidence="10">
    <location>
        <begin position="265"/>
        <end position="270"/>
    </location>
    <ligand>
        <name>UDP-N-acetyl-alpha-D-glucosamine</name>
        <dbReference type="ChEBI" id="CHEBI:57705"/>
    </ligand>
</feature>
<dbReference type="SUPFAM" id="SSF53756">
    <property type="entry name" value="UDP-Glycosyltransferase/glycogen phosphorylase"/>
    <property type="match status" value="1"/>
</dbReference>
<comment type="caution">
    <text evidence="13">The sequence shown here is derived from an EMBL/GenBank/DDBJ whole genome shotgun (WGS) entry which is preliminary data.</text>
</comment>
<keyword evidence="3 10" id="KW-0328">Glycosyltransferase</keyword>
<dbReference type="GO" id="GO:0005975">
    <property type="term" value="P:carbohydrate metabolic process"/>
    <property type="evidence" value="ECO:0007669"/>
    <property type="project" value="InterPro"/>
</dbReference>
<evidence type="ECO:0000256" key="10">
    <source>
        <dbReference type="HAMAP-Rule" id="MF_00033"/>
    </source>
</evidence>
<comment type="function">
    <text evidence="10">Cell wall formation. Catalyzes the transfer of a GlcNAc subunit on undecaprenyl-pyrophosphoryl-MurNAc-pentapeptide (lipid intermediate I) to form undecaprenyl-pyrophosphoryl-MurNAc-(pentapeptide)GlcNAc (lipid intermediate II).</text>
</comment>
<dbReference type="Proteomes" id="UP000288279">
    <property type="component" value="Unassembled WGS sequence"/>
</dbReference>
<proteinExistence type="inferred from homology"/>
<feature type="binding site" evidence="10">
    <location>
        <position position="291"/>
    </location>
    <ligand>
        <name>UDP-N-acetyl-alpha-D-glucosamine</name>
        <dbReference type="ChEBI" id="CHEBI:57705"/>
    </ligand>
</feature>
<gene>
    <name evidence="10 13" type="primary">murG</name>
    <name evidence="13" type="ORF">CWI83_05765</name>
</gene>
<dbReference type="GO" id="GO:0009252">
    <property type="term" value="P:peptidoglycan biosynthetic process"/>
    <property type="evidence" value="ECO:0007669"/>
    <property type="project" value="UniProtKB-UniRule"/>
</dbReference>
<feature type="binding site" evidence="10">
    <location>
        <position position="124"/>
    </location>
    <ligand>
        <name>UDP-N-acetyl-alpha-D-glucosamine</name>
        <dbReference type="ChEBI" id="CHEBI:57705"/>
    </ligand>
</feature>
<comment type="similarity">
    <text evidence="10">Belongs to the glycosyltransferase 28 family. MurG subfamily.</text>
</comment>
<evidence type="ECO:0000256" key="1">
    <source>
        <dbReference type="ARBA" id="ARBA00022475"/>
    </source>
</evidence>
<dbReference type="GO" id="GO:0051991">
    <property type="term" value="F:UDP-N-acetyl-D-glucosamine:N-acetylmuramoyl-L-alanyl-D-glutamyl-meso-2,6-diaminopimelyl-D-alanyl-D-alanine-diphosphoundecaprenol 4-beta-N-acetylglucosaminlytransferase activity"/>
    <property type="evidence" value="ECO:0007669"/>
    <property type="project" value="RHEA"/>
</dbReference>
<dbReference type="GO" id="GO:0051301">
    <property type="term" value="P:cell division"/>
    <property type="evidence" value="ECO:0007669"/>
    <property type="project" value="UniProtKB-KW"/>
</dbReference>
<evidence type="ECO:0000256" key="4">
    <source>
        <dbReference type="ARBA" id="ARBA00022679"/>
    </source>
</evidence>
<evidence type="ECO:0000256" key="6">
    <source>
        <dbReference type="ARBA" id="ARBA00022984"/>
    </source>
</evidence>
<keyword evidence="6 10" id="KW-0573">Peptidoglycan synthesis</keyword>
<dbReference type="Pfam" id="PF04101">
    <property type="entry name" value="Glyco_tran_28_C"/>
    <property type="match status" value="1"/>
</dbReference>
<dbReference type="AlphaFoldDB" id="A0A432ZKR0"/>
<keyword evidence="5 10" id="KW-0133">Cell shape</keyword>
<dbReference type="GO" id="GO:0008360">
    <property type="term" value="P:regulation of cell shape"/>
    <property type="evidence" value="ECO:0007669"/>
    <property type="project" value="UniProtKB-KW"/>
</dbReference>
<sequence length="371" mass="40254">MRTVLIAAAGTGGHVFPALAVAEQLRDFGWRVIWLGTDEGRLESRVVPAAGFELQTITMQGLRGKGLARKVSLPWTLWQATRAAKKILQAQQVQLVLSFGGYVCAPAGLAARWLGVPLLVHEQNAIAGLTNRLLARLATHTMVGFAAARQQLPQAEVTGNPLRREWQQAATNTNSGTSKSLRILVVGGSLGAQALNQHVPAVLAQLAERLKQPLAVTHQCGRERAAEVRDRYQALALEQVQVTEFIDDMHSAYSAADIVICRAGALTVAELAMLGKVAVFVPLPHAVDDHQTANARELVRAGAAMLLPQTELQQQAPLLQQLLQLSEPSVRHEMQQRAQAAAFPQATQRVVENCERYANPEQMKAGHYDAN</sequence>
<evidence type="ECO:0000259" key="11">
    <source>
        <dbReference type="Pfam" id="PF03033"/>
    </source>
</evidence>
<comment type="catalytic activity">
    <reaction evidence="10">
        <text>di-trans,octa-cis-undecaprenyl diphospho-N-acetyl-alpha-D-muramoyl-L-alanyl-D-glutamyl-meso-2,6-diaminopimeloyl-D-alanyl-D-alanine + UDP-N-acetyl-alpha-D-glucosamine = di-trans,octa-cis-undecaprenyl diphospho-[N-acetyl-alpha-D-glucosaminyl-(1-&gt;4)]-N-acetyl-alpha-D-muramoyl-L-alanyl-D-glutamyl-meso-2,6-diaminopimeloyl-D-alanyl-D-alanine + UDP + H(+)</text>
        <dbReference type="Rhea" id="RHEA:31227"/>
        <dbReference type="ChEBI" id="CHEBI:15378"/>
        <dbReference type="ChEBI" id="CHEBI:57705"/>
        <dbReference type="ChEBI" id="CHEBI:58223"/>
        <dbReference type="ChEBI" id="CHEBI:61387"/>
        <dbReference type="ChEBI" id="CHEBI:61388"/>
        <dbReference type="EC" id="2.4.1.227"/>
    </reaction>
</comment>
<feature type="domain" description="Glycosyltransferase family 28 N-terminal" evidence="11">
    <location>
        <begin position="4"/>
        <end position="142"/>
    </location>
</feature>
<comment type="subcellular location">
    <subcellularLocation>
        <location evidence="10">Cell membrane</location>
        <topology evidence="10">Peripheral membrane protein</topology>
        <orientation evidence="10">Cytoplasmic side</orientation>
    </subcellularLocation>
</comment>
<evidence type="ECO:0000256" key="8">
    <source>
        <dbReference type="ARBA" id="ARBA00023306"/>
    </source>
</evidence>
<dbReference type="HAMAP" id="MF_00033">
    <property type="entry name" value="MurG"/>
    <property type="match status" value="1"/>
</dbReference>
<dbReference type="Pfam" id="PF03033">
    <property type="entry name" value="Glyco_transf_28"/>
    <property type="match status" value="1"/>
</dbReference>
<evidence type="ECO:0000259" key="12">
    <source>
        <dbReference type="Pfam" id="PF04101"/>
    </source>
</evidence>
<dbReference type="EC" id="2.4.1.227" evidence="10"/>
<evidence type="ECO:0000313" key="13">
    <source>
        <dbReference type="EMBL" id="RUO78529.1"/>
    </source>
</evidence>
<reference evidence="13 14" key="1">
    <citation type="journal article" date="2011" name="Front. Microbiol.">
        <title>Genomic signatures of strain selection and enhancement in Bacillus atrophaeus var. globigii, a historical biowarfare simulant.</title>
        <authorList>
            <person name="Gibbons H.S."/>
            <person name="Broomall S.M."/>
            <person name="McNew L.A."/>
            <person name="Daligault H."/>
            <person name="Chapman C."/>
            <person name="Bruce D."/>
            <person name="Karavis M."/>
            <person name="Krepps M."/>
            <person name="McGregor P.A."/>
            <person name="Hong C."/>
            <person name="Park K.H."/>
            <person name="Akmal A."/>
            <person name="Feldman A."/>
            <person name="Lin J.S."/>
            <person name="Chang W.E."/>
            <person name="Higgs B.W."/>
            <person name="Demirev P."/>
            <person name="Lindquist J."/>
            <person name="Liem A."/>
            <person name="Fochler E."/>
            <person name="Read T.D."/>
            <person name="Tapia R."/>
            <person name="Johnson S."/>
            <person name="Bishop-Lilly K.A."/>
            <person name="Detter C."/>
            <person name="Han C."/>
            <person name="Sozhamannan S."/>
            <person name="Rosenzweig C.N."/>
            <person name="Skowronski E.W."/>
        </authorList>
    </citation>
    <scope>NUCLEOTIDE SEQUENCE [LARGE SCALE GENOMIC DNA]</scope>
    <source>
        <strain evidence="13 14">PIT1</strain>
    </source>
</reference>
<keyword evidence="2 10" id="KW-0132">Cell division</keyword>
<dbReference type="GO" id="GO:0005886">
    <property type="term" value="C:plasma membrane"/>
    <property type="evidence" value="ECO:0007669"/>
    <property type="project" value="UniProtKB-SubCell"/>
</dbReference>
<dbReference type="InterPro" id="IPR007235">
    <property type="entry name" value="Glyco_trans_28_C"/>
</dbReference>
<dbReference type="GO" id="GO:0050511">
    <property type="term" value="F:undecaprenyldiphospho-muramoylpentapeptide beta-N-acetylglucosaminyltransferase activity"/>
    <property type="evidence" value="ECO:0007669"/>
    <property type="project" value="UniProtKB-UniRule"/>
</dbReference>
<dbReference type="InterPro" id="IPR006009">
    <property type="entry name" value="GlcNAc_MurG"/>
</dbReference>
<keyword evidence="9 10" id="KW-0961">Cell wall biogenesis/degradation</keyword>
<evidence type="ECO:0000313" key="14">
    <source>
        <dbReference type="Proteomes" id="UP000288279"/>
    </source>
</evidence>
<feature type="binding site" evidence="10">
    <location>
        <position position="189"/>
    </location>
    <ligand>
        <name>UDP-N-acetyl-alpha-D-glucosamine</name>
        <dbReference type="ChEBI" id="CHEBI:57705"/>
    </ligand>
</feature>
<dbReference type="RefSeq" id="WP_126827004.1">
    <property type="nucleotide sequence ID" value="NZ_PIQG01000002.1"/>
</dbReference>